<dbReference type="Gene3D" id="3.30.450.20">
    <property type="entry name" value="PAS domain"/>
    <property type="match status" value="1"/>
</dbReference>
<dbReference type="SUPFAM" id="SSF103190">
    <property type="entry name" value="Sensory domain-like"/>
    <property type="match status" value="1"/>
</dbReference>
<evidence type="ECO:0000256" key="1">
    <source>
        <dbReference type="ARBA" id="ARBA00012528"/>
    </source>
</evidence>
<dbReference type="PROSITE" id="PS50887">
    <property type="entry name" value="GGDEF"/>
    <property type="match status" value="1"/>
</dbReference>
<dbReference type="EC" id="2.7.7.65" evidence="1"/>
<feature type="transmembrane region" description="Helical" evidence="3">
    <location>
        <begin position="128"/>
        <end position="147"/>
    </location>
</feature>
<dbReference type="InterPro" id="IPR029787">
    <property type="entry name" value="Nucleotide_cyclase"/>
</dbReference>
<dbReference type="RefSeq" id="WP_378385215.1">
    <property type="nucleotide sequence ID" value="NZ_JBHLWM010000001.1"/>
</dbReference>
<name>A0ABV6ENY2_9BRAD</name>
<evidence type="ECO:0000313" key="6">
    <source>
        <dbReference type="Proteomes" id="UP001589775"/>
    </source>
</evidence>
<gene>
    <name evidence="5" type="ORF">ACFFJ6_05635</name>
</gene>
<dbReference type="InterPro" id="IPR029151">
    <property type="entry name" value="Sensor-like_sf"/>
</dbReference>
<feature type="transmembrane region" description="Helical" evidence="3">
    <location>
        <begin position="43"/>
        <end position="67"/>
    </location>
</feature>
<dbReference type="GO" id="GO:0052621">
    <property type="term" value="F:diguanylate cyclase activity"/>
    <property type="evidence" value="ECO:0007669"/>
    <property type="project" value="UniProtKB-EC"/>
</dbReference>
<dbReference type="Gene3D" id="3.30.70.270">
    <property type="match status" value="1"/>
</dbReference>
<evidence type="ECO:0000313" key="5">
    <source>
        <dbReference type="EMBL" id="MFC0239936.1"/>
    </source>
</evidence>
<dbReference type="SMART" id="SM00267">
    <property type="entry name" value="GGDEF"/>
    <property type="match status" value="1"/>
</dbReference>
<dbReference type="InterPro" id="IPR043128">
    <property type="entry name" value="Rev_trsase/Diguanyl_cyclase"/>
</dbReference>
<sequence length="752" mass="81158">MAGKYLYELDFIYFFYGLAFISLGTLCFVVARSRPAGAPTVRMIGLFGIVHGVAEWIAMTTLLTGAAAEFSTLRSALMVASFMLLTEAARRGAIRFKHRAPGRWIYVVGVIVLAAVAYTAGFTTAEVLARYSFGLVGALGTSATMFAGRNDYDRAIRPIKIGVAASFAVYGISTAIVPAAPFWPANVVNEAWFANLTGVPIQLIRGATAVILSLMASVAWGSLLIQSVDSRLYSTYLKRLALGALATLLIILTVGWNLTGFIGDVFREKIEREANAEADVLTGRIARETSTLDAMVQVLAGQPLVADTLRDATVANTGRLQAILDLNVHASGASLAAIFDSTGNVLGSTEPRQLEPLAVPNRQSEPWFVGAMRNGKGHSLDIDSTGARSYITASAVRSASGAVIGVAMMESSLESLAAHLRAFDHLFFVIDSRGVVLLSNRRAELQRTLWPRPDLPPQSLGEQFGAPARPAIFAHEVKGGEWSTIDGRPGYVVREAIGTTGWSLVLSIPSTDIFAGRLLGLVITTQIAIGMLVYFMGRERSVRDRFLRLRRVQLHHRARKLAQKASTDALTGVPNRLRFDERLQEEVARSERTGAPFSLVLLDIDRFKSINDVYGHPRGDQVLVQLAHTLKANVRQTDLLARWGGEEFVVLLIDTELAGAAEVAEKLRVLIAHTPFEQVGSVTSSFGAAEFHPGDSPSGILARADQALYRAKVHGRNRVEVDVGAATSIALAPDMAQNGPLVGDNRKASARR</sequence>
<feature type="domain" description="GGDEF" evidence="4">
    <location>
        <begin position="595"/>
        <end position="724"/>
    </location>
</feature>
<evidence type="ECO:0000256" key="3">
    <source>
        <dbReference type="SAM" id="Phobius"/>
    </source>
</evidence>
<proteinExistence type="predicted"/>
<dbReference type="NCBIfam" id="TIGR00254">
    <property type="entry name" value="GGDEF"/>
    <property type="match status" value="1"/>
</dbReference>
<keyword evidence="5" id="KW-0808">Transferase</keyword>
<feature type="transmembrane region" description="Helical" evidence="3">
    <location>
        <begin position="240"/>
        <end position="262"/>
    </location>
</feature>
<keyword evidence="6" id="KW-1185">Reference proteome</keyword>
<dbReference type="SUPFAM" id="SSF55073">
    <property type="entry name" value="Nucleotide cyclase"/>
    <property type="match status" value="1"/>
</dbReference>
<dbReference type="EMBL" id="JBHLWM010000001">
    <property type="protein sequence ID" value="MFC0239936.1"/>
    <property type="molecule type" value="Genomic_DNA"/>
</dbReference>
<comment type="caution">
    <text evidence="5">The sequence shown here is derived from an EMBL/GenBank/DDBJ whole genome shotgun (WGS) entry which is preliminary data.</text>
</comment>
<dbReference type="Pfam" id="PF00990">
    <property type="entry name" value="GGDEF"/>
    <property type="match status" value="1"/>
</dbReference>
<keyword evidence="3" id="KW-0472">Membrane</keyword>
<evidence type="ECO:0000256" key="2">
    <source>
        <dbReference type="ARBA" id="ARBA00034247"/>
    </source>
</evidence>
<feature type="transmembrane region" description="Helical" evidence="3">
    <location>
        <begin position="159"/>
        <end position="183"/>
    </location>
</feature>
<feature type="transmembrane region" description="Helical" evidence="3">
    <location>
        <begin position="203"/>
        <end position="228"/>
    </location>
</feature>
<keyword evidence="3" id="KW-1133">Transmembrane helix</keyword>
<feature type="transmembrane region" description="Helical" evidence="3">
    <location>
        <begin position="73"/>
        <end position="92"/>
    </location>
</feature>
<keyword evidence="5" id="KW-0548">Nucleotidyltransferase</keyword>
<dbReference type="Proteomes" id="UP001589775">
    <property type="component" value="Unassembled WGS sequence"/>
</dbReference>
<evidence type="ECO:0000259" key="4">
    <source>
        <dbReference type="PROSITE" id="PS50887"/>
    </source>
</evidence>
<organism evidence="5 6">
    <name type="scientific">Rhodopseudomonas telluris</name>
    <dbReference type="NCBI Taxonomy" id="644215"/>
    <lineage>
        <taxon>Bacteria</taxon>
        <taxon>Pseudomonadati</taxon>
        <taxon>Pseudomonadota</taxon>
        <taxon>Alphaproteobacteria</taxon>
        <taxon>Hyphomicrobiales</taxon>
        <taxon>Nitrobacteraceae</taxon>
        <taxon>Rhodopseudomonas</taxon>
    </lineage>
</organism>
<accession>A0ABV6ENY2</accession>
<protein>
    <recommendedName>
        <fullName evidence="1">diguanylate cyclase</fullName>
        <ecNumber evidence="1">2.7.7.65</ecNumber>
    </recommendedName>
</protein>
<dbReference type="PANTHER" id="PTHR45138">
    <property type="entry name" value="REGULATORY COMPONENTS OF SENSORY TRANSDUCTION SYSTEM"/>
    <property type="match status" value="1"/>
</dbReference>
<dbReference type="InterPro" id="IPR050469">
    <property type="entry name" value="Diguanylate_Cyclase"/>
</dbReference>
<dbReference type="CDD" id="cd01949">
    <property type="entry name" value="GGDEF"/>
    <property type="match status" value="1"/>
</dbReference>
<comment type="catalytic activity">
    <reaction evidence="2">
        <text>2 GTP = 3',3'-c-di-GMP + 2 diphosphate</text>
        <dbReference type="Rhea" id="RHEA:24898"/>
        <dbReference type="ChEBI" id="CHEBI:33019"/>
        <dbReference type="ChEBI" id="CHEBI:37565"/>
        <dbReference type="ChEBI" id="CHEBI:58805"/>
        <dbReference type="EC" id="2.7.7.65"/>
    </reaction>
</comment>
<dbReference type="InterPro" id="IPR000160">
    <property type="entry name" value="GGDEF_dom"/>
</dbReference>
<feature type="transmembrane region" description="Helical" evidence="3">
    <location>
        <begin position="514"/>
        <end position="535"/>
    </location>
</feature>
<feature type="transmembrane region" description="Helical" evidence="3">
    <location>
        <begin position="104"/>
        <end position="122"/>
    </location>
</feature>
<dbReference type="PANTHER" id="PTHR45138:SF9">
    <property type="entry name" value="DIGUANYLATE CYCLASE DGCM-RELATED"/>
    <property type="match status" value="1"/>
</dbReference>
<reference evidence="5 6" key="1">
    <citation type="submission" date="2024-09" db="EMBL/GenBank/DDBJ databases">
        <authorList>
            <person name="Sun Q."/>
            <person name="Mori K."/>
        </authorList>
    </citation>
    <scope>NUCLEOTIDE SEQUENCE [LARGE SCALE GENOMIC DNA]</scope>
    <source>
        <strain evidence="5 6">KCTC 23279</strain>
    </source>
</reference>
<keyword evidence="3" id="KW-0812">Transmembrane</keyword>
<feature type="transmembrane region" description="Helical" evidence="3">
    <location>
        <begin position="12"/>
        <end position="31"/>
    </location>
</feature>